<dbReference type="PROSITE" id="PS51677">
    <property type="entry name" value="NODB"/>
    <property type="match status" value="1"/>
</dbReference>
<evidence type="ECO:0000256" key="1">
    <source>
        <dbReference type="SAM" id="Phobius"/>
    </source>
</evidence>
<dbReference type="GO" id="GO:0005975">
    <property type="term" value="P:carbohydrate metabolic process"/>
    <property type="evidence" value="ECO:0007669"/>
    <property type="project" value="InterPro"/>
</dbReference>
<keyword evidence="1" id="KW-0472">Membrane</keyword>
<keyword evidence="1" id="KW-0812">Transmembrane</keyword>
<organism evidence="3 4">
    <name type="scientific">Flavobacterium suncheonense GH29-5 = DSM 17707</name>
    <dbReference type="NCBI Taxonomy" id="1121899"/>
    <lineage>
        <taxon>Bacteria</taxon>
        <taxon>Pseudomonadati</taxon>
        <taxon>Bacteroidota</taxon>
        <taxon>Flavobacteriia</taxon>
        <taxon>Flavobacteriales</taxon>
        <taxon>Flavobacteriaceae</taxon>
        <taxon>Flavobacterium</taxon>
    </lineage>
</organism>
<dbReference type="InterPro" id="IPR011330">
    <property type="entry name" value="Glyco_hydro/deAcase_b/a-brl"/>
</dbReference>
<name>A0A0A2MAL1_9FLAO</name>
<dbReference type="RefSeq" id="WP_026980382.1">
    <property type="nucleotide sequence ID" value="NZ_JRLW01000005.1"/>
</dbReference>
<dbReference type="OrthoDB" id="9812065at2"/>
<dbReference type="EMBL" id="JRLW01000005">
    <property type="protein sequence ID" value="KGO89677.1"/>
    <property type="molecule type" value="Genomic_DNA"/>
</dbReference>
<proteinExistence type="predicted"/>
<dbReference type="GO" id="GO:0016810">
    <property type="term" value="F:hydrolase activity, acting on carbon-nitrogen (but not peptide) bonds"/>
    <property type="evidence" value="ECO:0007669"/>
    <property type="project" value="InterPro"/>
</dbReference>
<feature type="domain" description="NodB homology" evidence="2">
    <location>
        <begin position="64"/>
        <end position="241"/>
    </location>
</feature>
<evidence type="ECO:0000313" key="3">
    <source>
        <dbReference type="EMBL" id="KGO89677.1"/>
    </source>
</evidence>
<reference evidence="3 4" key="1">
    <citation type="submission" date="2013-09" db="EMBL/GenBank/DDBJ databases">
        <authorList>
            <person name="Zeng Z."/>
            <person name="Chen C."/>
        </authorList>
    </citation>
    <scope>NUCLEOTIDE SEQUENCE [LARGE SCALE GENOMIC DNA]</scope>
    <source>
        <strain evidence="3 4">GH29-5</strain>
    </source>
</reference>
<comment type="caution">
    <text evidence="3">The sequence shown here is derived from an EMBL/GenBank/DDBJ whole genome shotgun (WGS) entry which is preliminary data.</text>
</comment>
<dbReference type="Proteomes" id="UP000030121">
    <property type="component" value="Unassembled WGS sequence"/>
</dbReference>
<dbReference type="InterPro" id="IPR050248">
    <property type="entry name" value="Polysacc_deacetylase_ArnD"/>
</dbReference>
<dbReference type="InterPro" id="IPR002509">
    <property type="entry name" value="NODB_dom"/>
</dbReference>
<evidence type="ECO:0000313" key="4">
    <source>
        <dbReference type="Proteomes" id="UP000030121"/>
    </source>
</evidence>
<dbReference type="AlphaFoldDB" id="A0A0A2MAL1"/>
<sequence>MLKHKNIIVSCLLTVLVLFLLKAVWWSYFLVFLFFSGMTAWGSFDIRLHYFLKAYTHNPNITQRKIALTFDDGPHEMTEKVLDLLQKANAKATFFCIGTQMEKHPELVRRILAEGHVLGNHTYSHSKTFGFFSTQKIKEEIERNDEILLNITGKKIKLFRPPFGVTNPNIAKALSVTGHQVIGWNIRSLDTVIAAEDMIFNRIQHKIQPGGIILLHDTSLKTVRVLERLLLFLQAEHYEMVTVDALLNVQAYEN</sequence>
<dbReference type="SUPFAM" id="SSF88713">
    <property type="entry name" value="Glycoside hydrolase/deacetylase"/>
    <property type="match status" value="1"/>
</dbReference>
<feature type="transmembrane region" description="Helical" evidence="1">
    <location>
        <begin position="7"/>
        <end position="25"/>
    </location>
</feature>
<evidence type="ECO:0000259" key="2">
    <source>
        <dbReference type="PROSITE" id="PS51677"/>
    </source>
</evidence>
<dbReference type="CDD" id="cd10917">
    <property type="entry name" value="CE4_NodB_like_6s_7s"/>
    <property type="match status" value="1"/>
</dbReference>
<dbReference type="Gene3D" id="3.20.20.370">
    <property type="entry name" value="Glycoside hydrolase/deacetylase"/>
    <property type="match status" value="1"/>
</dbReference>
<keyword evidence="4" id="KW-1185">Reference proteome</keyword>
<accession>A0A0A2MAL1</accession>
<protein>
    <submittedName>
        <fullName evidence="3">Polysaccharide deacetylase</fullName>
    </submittedName>
</protein>
<dbReference type="Pfam" id="PF01522">
    <property type="entry name" value="Polysacc_deac_1"/>
    <property type="match status" value="1"/>
</dbReference>
<dbReference type="eggNOG" id="COG0726">
    <property type="taxonomic scope" value="Bacteria"/>
</dbReference>
<dbReference type="PANTHER" id="PTHR10587">
    <property type="entry name" value="GLYCOSYL TRANSFERASE-RELATED"/>
    <property type="match status" value="1"/>
</dbReference>
<dbReference type="STRING" id="1121899.GCA_000430025_01949"/>
<keyword evidence="1" id="KW-1133">Transmembrane helix</keyword>
<gene>
    <name evidence="3" type="ORF">Q764_05640</name>
</gene>